<dbReference type="Proteomes" id="UP000237144">
    <property type="component" value="Unassembled WGS sequence"/>
</dbReference>
<dbReference type="EMBL" id="PJQD01000033">
    <property type="protein sequence ID" value="POY73858.1"/>
    <property type="molecule type" value="Genomic_DNA"/>
</dbReference>
<organism evidence="2 3">
    <name type="scientific">Rhodotorula taiwanensis</name>
    <dbReference type="NCBI Taxonomy" id="741276"/>
    <lineage>
        <taxon>Eukaryota</taxon>
        <taxon>Fungi</taxon>
        <taxon>Dikarya</taxon>
        <taxon>Basidiomycota</taxon>
        <taxon>Pucciniomycotina</taxon>
        <taxon>Microbotryomycetes</taxon>
        <taxon>Sporidiobolales</taxon>
        <taxon>Sporidiobolaceae</taxon>
        <taxon>Rhodotorula</taxon>
    </lineage>
</organism>
<feature type="compositionally biased region" description="Low complexity" evidence="1">
    <location>
        <begin position="259"/>
        <end position="270"/>
    </location>
</feature>
<reference evidence="2 3" key="1">
    <citation type="journal article" date="2018" name="Front. Microbiol.">
        <title>Prospects for Fungal Bioremediation of Acidic Radioactive Waste Sites: Characterization and Genome Sequence of Rhodotorula taiwanensis MD1149.</title>
        <authorList>
            <person name="Tkavc R."/>
            <person name="Matrosova V.Y."/>
            <person name="Grichenko O.E."/>
            <person name="Gostincar C."/>
            <person name="Volpe R.P."/>
            <person name="Klimenkova P."/>
            <person name="Gaidamakova E.K."/>
            <person name="Zhou C.E."/>
            <person name="Stewart B.J."/>
            <person name="Lyman M.G."/>
            <person name="Malfatti S.A."/>
            <person name="Rubinfeld B."/>
            <person name="Courtot M."/>
            <person name="Singh J."/>
            <person name="Dalgard C.L."/>
            <person name="Hamilton T."/>
            <person name="Frey K.G."/>
            <person name="Gunde-Cimerman N."/>
            <person name="Dugan L."/>
            <person name="Daly M.J."/>
        </authorList>
    </citation>
    <scope>NUCLEOTIDE SEQUENCE [LARGE SCALE GENOMIC DNA]</scope>
    <source>
        <strain evidence="2 3">MD1149</strain>
    </source>
</reference>
<gene>
    <name evidence="2" type="ORF">BMF94_3028</name>
</gene>
<dbReference type="STRING" id="741276.A0A2S5BAR5"/>
<proteinExistence type="predicted"/>
<evidence type="ECO:0000256" key="1">
    <source>
        <dbReference type="SAM" id="MobiDB-lite"/>
    </source>
</evidence>
<keyword evidence="3" id="KW-1185">Reference proteome</keyword>
<accession>A0A2S5BAR5</accession>
<name>A0A2S5BAR5_9BASI</name>
<evidence type="ECO:0000313" key="3">
    <source>
        <dbReference type="Proteomes" id="UP000237144"/>
    </source>
</evidence>
<feature type="region of interest" description="Disordered" evidence="1">
    <location>
        <begin position="175"/>
        <end position="293"/>
    </location>
</feature>
<evidence type="ECO:0000313" key="2">
    <source>
        <dbReference type="EMBL" id="POY73858.1"/>
    </source>
</evidence>
<protein>
    <submittedName>
        <fullName evidence="2">Uncharacterized protein</fullName>
    </submittedName>
</protein>
<sequence>MTIKRTRAFLQRRADADRLAELFERGTLLEIMDELDDPVWTADRRRHKDYLPSPEIPVDALGSRGLTLLGEALTAPRPLEFRLALICVLLERGAQPCTVSETGRSVAWAIEQVQHLDPYAANILGSVIGEAQGFWKEGVPFEIPPGIDEWIREELDLLRQQPEESVADPAFAASPYVPTESLSPAQQEQEEQEEQQPVPLSPLPDYVDEDTPVTTDAAPDSEAPASVDAPAGATGNLQGSGPGSDVFARLSQKPSTGVATTGQAAQAAAGLGRDASRSNASPSLVVWSSRARR</sequence>
<comment type="caution">
    <text evidence="2">The sequence shown here is derived from an EMBL/GenBank/DDBJ whole genome shotgun (WGS) entry which is preliminary data.</text>
</comment>
<dbReference type="OrthoDB" id="10640432at2759"/>
<dbReference type="AlphaFoldDB" id="A0A2S5BAR5"/>